<evidence type="ECO:0000313" key="1">
    <source>
        <dbReference type="EMBL" id="KAI9395491.1"/>
    </source>
</evidence>
<gene>
    <name evidence="1" type="ORF">POPTR_005G245500v4</name>
</gene>
<dbReference type="Proteomes" id="UP000006729">
    <property type="component" value="Chromosome 5"/>
</dbReference>
<dbReference type="EMBL" id="CM009294">
    <property type="protein sequence ID" value="KAI9395491.1"/>
    <property type="molecule type" value="Genomic_DNA"/>
</dbReference>
<comment type="caution">
    <text evidence="1">The sequence shown here is derived from an EMBL/GenBank/DDBJ whole genome shotgun (WGS) entry which is preliminary data.</text>
</comment>
<organism evidence="1 2">
    <name type="scientific">Populus trichocarpa</name>
    <name type="common">Western balsam poplar</name>
    <name type="synonym">Populus balsamifera subsp. trichocarpa</name>
    <dbReference type="NCBI Taxonomy" id="3694"/>
    <lineage>
        <taxon>Eukaryota</taxon>
        <taxon>Viridiplantae</taxon>
        <taxon>Streptophyta</taxon>
        <taxon>Embryophyta</taxon>
        <taxon>Tracheophyta</taxon>
        <taxon>Spermatophyta</taxon>
        <taxon>Magnoliopsida</taxon>
        <taxon>eudicotyledons</taxon>
        <taxon>Gunneridae</taxon>
        <taxon>Pentapetalae</taxon>
        <taxon>rosids</taxon>
        <taxon>fabids</taxon>
        <taxon>Malpighiales</taxon>
        <taxon>Salicaceae</taxon>
        <taxon>Saliceae</taxon>
        <taxon>Populus</taxon>
    </lineage>
</organism>
<reference evidence="1 2" key="1">
    <citation type="journal article" date="2006" name="Science">
        <title>The genome of black cottonwood, Populus trichocarpa (Torr. &amp; Gray).</title>
        <authorList>
            <person name="Tuskan G.A."/>
            <person name="Difazio S."/>
            <person name="Jansson S."/>
            <person name="Bohlmann J."/>
            <person name="Grigoriev I."/>
            <person name="Hellsten U."/>
            <person name="Putnam N."/>
            <person name="Ralph S."/>
            <person name="Rombauts S."/>
            <person name="Salamov A."/>
            <person name="Schein J."/>
            <person name="Sterck L."/>
            <person name="Aerts A."/>
            <person name="Bhalerao R.R."/>
            <person name="Bhalerao R.P."/>
            <person name="Blaudez D."/>
            <person name="Boerjan W."/>
            <person name="Brun A."/>
            <person name="Brunner A."/>
            <person name="Busov V."/>
            <person name="Campbell M."/>
            <person name="Carlson J."/>
            <person name="Chalot M."/>
            <person name="Chapman J."/>
            <person name="Chen G.L."/>
            <person name="Cooper D."/>
            <person name="Coutinho P.M."/>
            <person name="Couturier J."/>
            <person name="Covert S."/>
            <person name="Cronk Q."/>
            <person name="Cunningham R."/>
            <person name="Davis J."/>
            <person name="Degroeve S."/>
            <person name="Dejardin A."/>
            <person name="Depamphilis C."/>
            <person name="Detter J."/>
            <person name="Dirks B."/>
            <person name="Dubchak I."/>
            <person name="Duplessis S."/>
            <person name="Ehlting J."/>
            <person name="Ellis B."/>
            <person name="Gendler K."/>
            <person name="Goodstein D."/>
            <person name="Gribskov M."/>
            <person name="Grimwood J."/>
            <person name="Groover A."/>
            <person name="Gunter L."/>
            <person name="Hamberger B."/>
            <person name="Heinze B."/>
            <person name="Helariutta Y."/>
            <person name="Henrissat B."/>
            <person name="Holligan D."/>
            <person name="Holt R."/>
            <person name="Huang W."/>
            <person name="Islam-Faridi N."/>
            <person name="Jones S."/>
            <person name="Jones-Rhoades M."/>
            <person name="Jorgensen R."/>
            <person name="Joshi C."/>
            <person name="Kangasjarvi J."/>
            <person name="Karlsson J."/>
            <person name="Kelleher C."/>
            <person name="Kirkpatrick R."/>
            <person name="Kirst M."/>
            <person name="Kohler A."/>
            <person name="Kalluri U."/>
            <person name="Larimer F."/>
            <person name="Leebens-Mack J."/>
            <person name="Leple J.C."/>
            <person name="Locascio P."/>
            <person name="Lou Y."/>
            <person name="Lucas S."/>
            <person name="Martin F."/>
            <person name="Montanini B."/>
            <person name="Napoli C."/>
            <person name="Nelson D.R."/>
            <person name="Nelson C."/>
            <person name="Nieminen K."/>
            <person name="Nilsson O."/>
            <person name="Pereda V."/>
            <person name="Peter G."/>
            <person name="Philippe R."/>
            <person name="Pilate G."/>
            <person name="Poliakov A."/>
            <person name="Razumovskaya J."/>
            <person name="Richardson P."/>
            <person name="Rinaldi C."/>
            <person name="Ritland K."/>
            <person name="Rouze P."/>
            <person name="Ryaboy D."/>
            <person name="Schmutz J."/>
            <person name="Schrader J."/>
            <person name="Segerman B."/>
            <person name="Shin H."/>
            <person name="Siddiqui A."/>
            <person name="Sterky F."/>
            <person name="Terry A."/>
            <person name="Tsai C.J."/>
            <person name="Uberbacher E."/>
            <person name="Unneberg P."/>
            <person name="Vahala J."/>
            <person name="Wall K."/>
            <person name="Wessler S."/>
            <person name="Yang G."/>
            <person name="Yin T."/>
            <person name="Douglas C."/>
            <person name="Marra M."/>
            <person name="Sandberg G."/>
            <person name="Van de Peer Y."/>
            <person name="Rokhsar D."/>
        </authorList>
    </citation>
    <scope>NUCLEOTIDE SEQUENCE [LARGE SCALE GENOMIC DNA]</scope>
    <source>
        <strain evidence="2">cv. Nisqually</strain>
    </source>
</reference>
<proteinExistence type="predicted"/>
<name>A0ACC0T1T2_POPTR</name>
<sequence>DEEEHAIKTLKTALSPEDTLIAEKFHSLMKEHYLSNPRKTPPPDPTYTISSLSLDFSQIISTVRSISPSIVRHVIAQSSAVRHGIPVPQVLAFFNWASNQDGFRKSPEAYNEMVDFSGQVMMFDVAWYVIDLMKARNVDVTVETFLILMRRYVRAGLAAEAIHAFNRMEDYNCKPDKIAFSILISILCRERRASQAQEFFDSLKDKFELDAERVFGDMKMSGIKPNVDTYSIVIDSLCRCGQTKRAHDVFAEMLDAGCHPNSIIFNSLMRIHAEAGRTEKVLQLYNQMKRFGCEPDMVTYNFLLETHCKDENREDVKRMLILMIEKGCAPNASTFNTLIVCVAKFGNVNAVHRIYDIMKEFKYEPNAKMHVALKSTDMVLKLKKKMDENKIEPNVNTYKVLITMYCDMENWKDAYELCREMIEEKRLKPSLQVYEMVLQQLKKAGQLKKHKELVKMMVDRGFVSRPP</sequence>
<keyword evidence="2" id="KW-1185">Reference proteome</keyword>
<evidence type="ECO:0000313" key="2">
    <source>
        <dbReference type="Proteomes" id="UP000006729"/>
    </source>
</evidence>
<feature type="non-terminal residue" evidence="1">
    <location>
        <position position="1"/>
    </location>
</feature>
<accession>A0ACC0T1T2</accession>
<protein>
    <submittedName>
        <fullName evidence="1">Uncharacterized protein</fullName>
    </submittedName>
</protein>